<dbReference type="Gene3D" id="1.10.1790.10">
    <property type="entry name" value="PRD domain"/>
    <property type="match status" value="1"/>
</dbReference>
<dbReference type="Pfam" id="PF00874">
    <property type="entry name" value="PRD"/>
    <property type="match status" value="1"/>
</dbReference>
<dbReference type="InterPro" id="IPR013011">
    <property type="entry name" value="PTS_EIIB_2"/>
</dbReference>
<name>A0A940SR92_9ENTE</name>
<evidence type="ECO:0000256" key="3">
    <source>
        <dbReference type="ARBA" id="ARBA00023015"/>
    </source>
</evidence>
<dbReference type="CDD" id="cd05568">
    <property type="entry name" value="PTS_IIB_bgl_like"/>
    <property type="match status" value="1"/>
</dbReference>
<dbReference type="InterPro" id="IPR002178">
    <property type="entry name" value="PTS_EIIA_type-2_dom"/>
</dbReference>
<sequence length="619" mass="70731">MSLANKWYQILNILLLKRCISLAELSRLTGTSTQTLKKNIDLLNEQLAGTAIINLENKGAELIIHRLIDFQEIMTGKLKQDRDFNSSGKRMAYILRALLAQADFLLIDDLAEALLVSRGTVNKDIKLIKAQLLDYGVSLQGIPNKGLQIVGAEYKLRLIILNAVFDYYSDDYQLKQETLLVIDKLAKHYKLDQSTVVLLKKVVAVTIGRILAKKPMRQGIAYYKNFESQAPLIEEFIVHLERVYQLTLGQYDQDFISFPINTRTTAMVSDDMGQFEQGVRLIFDDMMEEVGNNFVTEFDSEELFDLMKYHLMFMLNRVIFHIELVDLFMDEIQMKYPFSYEVAKVAISVIETKLLLPINEIEISYLTIYFELVLNKKKGDVKHRQVAIVCSSGRGTATLIKRQLAEVLGPDIELVQYSELEYQDIDLANYLAVFSTLPLPAKAGKPIIQITNLFDNQLLLQEWKRVDEPNILTSPLLDFSFSVLDDQLSYLENVKEMVTGLIANQKLSASFLSLWEEREKRQTTIFDQGIGFPHTINQGASKIVLSIGVFREPKQEEHQYVQLVFLVGIPEIIADPIEQVLMDVYDFIFSIGGNEHSIAEVSQFSDREQMIAFVSNLKK</sequence>
<dbReference type="InterPro" id="IPR007737">
    <property type="entry name" value="Mga_HTH"/>
</dbReference>
<dbReference type="InterPro" id="IPR016152">
    <property type="entry name" value="PTrfase/Anion_transptr"/>
</dbReference>
<dbReference type="PANTHER" id="PTHR30185">
    <property type="entry name" value="CRYPTIC BETA-GLUCOSIDE BGL OPERON ANTITERMINATOR"/>
    <property type="match status" value="1"/>
</dbReference>
<dbReference type="InterPro" id="IPR036095">
    <property type="entry name" value="PTS_EIIB-like_sf"/>
</dbReference>
<evidence type="ECO:0000313" key="9">
    <source>
        <dbReference type="EMBL" id="MBP1040542.1"/>
    </source>
</evidence>
<keyword evidence="2" id="KW-0677">Repeat</keyword>
<dbReference type="InterPro" id="IPR011608">
    <property type="entry name" value="PRD"/>
</dbReference>
<keyword evidence="5" id="KW-0804">Transcription</keyword>
<accession>A0A940SR92</accession>
<dbReference type="InterPro" id="IPR050661">
    <property type="entry name" value="BglG_antiterminators"/>
</dbReference>
<dbReference type="Gene3D" id="3.40.930.10">
    <property type="entry name" value="Mannitol-specific EII, Chain A"/>
    <property type="match status" value="1"/>
</dbReference>
<dbReference type="InterPro" id="IPR036634">
    <property type="entry name" value="PRD_sf"/>
</dbReference>
<keyword evidence="3" id="KW-0805">Transcription regulation</keyword>
<keyword evidence="4" id="KW-0010">Activator</keyword>
<feature type="domain" description="PTS EIIA type-2" evidence="6">
    <location>
        <begin position="470"/>
        <end position="617"/>
    </location>
</feature>
<dbReference type="PANTHER" id="PTHR30185:SF13">
    <property type="entry name" value="LICABCH OPERON REGULATOR-RELATED"/>
    <property type="match status" value="1"/>
</dbReference>
<dbReference type="SUPFAM" id="SSF63520">
    <property type="entry name" value="PTS-regulatory domain, PRD"/>
    <property type="match status" value="1"/>
</dbReference>
<dbReference type="RefSeq" id="WP_209525617.1">
    <property type="nucleotide sequence ID" value="NZ_JAEEGA010000003.1"/>
</dbReference>
<feature type="domain" description="PRD" evidence="8">
    <location>
        <begin position="270"/>
        <end position="380"/>
    </location>
</feature>
<proteinExistence type="predicted"/>
<reference evidence="9" key="1">
    <citation type="submission" date="2020-12" db="EMBL/GenBank/DDBJ databases">
        <title>Vagococcus allomyrinae sp. nov. and Enterococcus lavae sp. nov., isolated from the larvae of Allomyrina dichotoma.</title>
        <authorList>
            <person name="Lee S.D."/>
        </authorList>
    </citation>
    <scope>NUCLEOTIDE SEQUENCE</scope>
    <source>
        <strain evidence="9">BWB3-3</strain>
    </source>
</reference>
<dbReference type="Pfam" id="PF05043">
    <property type="entry name" value="Mga"/>
    <property type="match status" value="1"/>
</dbReference>
<dbReference type="PROSITE" id="PS51094">
    <property type="entry name" value="PTS_EIIA_TYPE_2"/>
    <property type="match status" value="1"/>
</dbReference>
<evidence type="ECO:0000259" key="8">
    <source>
        <dbReference type="PROSITE" id="PS51372"/>
    </source>
</evidence>
<dbReference type="GO" id="GO:0008982">
    <property type="term" value="F:protein-N(PI)-phosphohistidine-sugar phosphotransferase activity"/>
    <property type="evidence" value="ECO:0007669"/>
    <property type="project" value="InterPro"/>
</dbReference>
<evidence type="ECO:0000256" key="2">
    <source>
        <dbReference type="ARBA" id="ARBA00022737"/>
    </source>
</evidence>
<evidence type="ECO:0000256" key="5">
    <source>
        <dbReference type="ARBA" id="ARBA00023163"/>
    </source>
</evidence>
<dbReference type="AlphaFoldDB" id="A0A940SR92"/>
<dbReference type="PROSITE" id="PS51372">
    <property type="entry name" value="PRD_2"/>
    <property type="match status" value="1"/>
</dbReference>
<dbReference type="Gene3D" id="1.10.10.10">
    <property type="entry name" value="Winged helix-like DNA-binding domain superfamily/Winged helix DNA-binding domain"/>
    <property type="match status" value="1"/>
</dbReference>
<gene>
    <name evidence="9" type="ORF">I6N95_05965</name>
</gene>
<keyword evidence="1" id="KW-0808">Transferase</keyword>
<evidence type="ECO:0000259" key="6">
    <source>
        <dbReference type="PROSITE" id="PS51094"/>
    </source>
</evidence>
<dbReference type="Proteomes" id="UP000674938">
    <property type="component" value="Unassembled WGS sequence"/>
</dbReference>
<dbReference type="EMBL" id="JAEEGA010000003">
    <property type="protein sequence ID" value="MBP1040542.1"/>
    <property type="molecule type" value="Genomic_DNA"/>
</dbReference>
<protein>
    <submittedName>
        <fullName evidence="9">PRD domain-containing protein</fullName>
    </submittedName>
</protein>
<dbReference type="SUPFAM" id="SSF52794">
    <property type="entry name" value="PTS system IIB component-like"/>
    <property type="match status" value="1"/>
</dbReference>
<organism evidence="9 10">
    <name type="scientific">Vagococcus allomyrinae</name>
    <dbReference type="NCBI Taxonomy" id="2794353"/>
    <lineage>
        <taxon>Bacteria</taxon>
        <taxon>Bacillati</taxon>
        <taxon>Bacillota</taxon>
        <taxon>Bacilli</taxon>
        <taxon>Lactobacillales</taxon>
        <taxon>Enterococcaceae</taxon>
        <taxon>Vagococcus</taxon>
    </lineage>
</organism>
<dbReference type="GO" id="GO:0009401">
    <property type="term" value="P:phosphoenolpyruvate-dependent sugar phosphotransferase system"/>
    <property type="evidence" value="ECO:0007669"/>
    <property type="project" value="InterPro"/>
</dbReference>
<dbReference type="SUPFAM" id="SSF55804">
    <property type="entry name" value="Phoshotransferase/anion transport protein"/>
    <property type="match status" value="1"/>
</dbReference>
<evidence type="ECO:0000313" key="10">
    <source>
        <dbReference type="Proteomes" id="UP000674938"/>
    </source>
</evidence>
<evidence type="ECO:0000256" key="4">
    <source>
        <dbReference type="ARBA" id="ARBA00023159"/>
    </source>
</evidence>
<dbReference type="InterPro" id="IPR036388">
    <property type="entry name" value="WH-like_DNA-bd_sf"/>
</dbReference>
<comment type="caution">
    <text evidence="9">The sequence shown here is derived from an EMBL/GenBank/DDBJ whole genome shotgun (WGS) entry which is preliminary data.</text>
</comment>
<evidence type="ECO:0000256" key="1">
    <source>
        <dbReference type="ARBA" id="ARBA00022679"/>
    </source>
</evidence>
<evidence type="ECO:0000259" key="7">
    <source>
        <dbReference type="PROSITE" id="PS51099"/>
    </source>
</evidence>
<keyword evidence="10" id="KW-1185">Reference proteome</keyword>
<feature type="domain" description="PTS EIIB type-2" evidence="7">
    <location>
        <begin position="384"/>
        <end position="471"/>
    </location>
</feature>
<dbReference type="PROSITE" id="PS51099">
    <property type="entry name" value="PTS_EIIB_TYPE_2"/>
    <property type="match status" value="1"/>
</dbReference>
<dbReference type="GO" id="GO:0006355">
    <property type="term" value="P:regulation of DNA-templated transcription"/>
    <property type="evidence" value="ECO:0007669"/>
    <property type="project" value="InterPro"/>
</dbReference>